<dbReference type="SUPFAM" id="SSF52540">
    <property type="entry name" value="P-loop containing nucleoside triphosphate hydrolases"/>
    <property type="match status" value="1"/>
</dbReference>
<dbReference type="PANTHER" id="PTHR32071">
    <property type="entry name" value="TRANSCRIPTIONAL REGULATORY PROTEIN"/>
    <property type="match status" value="1"/>
</dbReference>
<evidence type="ECO:0000256" key="1">
    <source>
        <dbReference type="ARBA" id="ARBA00022741"/>
    </source>
</evidence>
<dbReference type="PROSITE" id="PS00675">
    <property type="entry name" value="SIGMA54_INTERACT_1"/>
    <property type="match status" value="1"/>
</dbReference>
<protein>
    <submittedName>
        <fullName evidence="4">Response regulator protein PilR</fullName>
    </submittedName>
</protein>
<dbReference type="InterPro" id="IPR003593">
    <property type="entry name" value="AAA+_ATPase"/>
</dbReference>
<sequence length="190" mass="20153">MLFGDSDAMRTIHGTIYQLRNNDTASVLITGETGVGKEVVARAIHAGGPRASTPFVPVNCGATPSTLWESAFFGHVRGAFTGATEDHKGHLESADGGTLFLDEVGDMPIENQVKLLRVLEDGVVMPVGATVSKKVDIRVIAATNSGSISKDGCKIVSVRSLPSFDWYDNLDSAATRARGGYPPYSQILSE</sequence>
<comment type="caution">
    <text evidence="4">The sequence shown here is derived from an EMBL/GenBank/DDBJ whole genome shotgun (WGS) entry which is preliminary data.</text>
</comment>
<keyword evidence="2" id="KW-0067">ATP-binding</keyword>
<evidence type="ECO:0000313" key="4">
    <source>
        <dbReference type="EMBL" id="CAI8035741.1"/>
    </source>
</evidence>
<dbReference type="PROSITE" id="PS00676">
    <property type="entry name" value="SIGMA54_INTERACT_2"/>
    <property type="match status" value="1"/>
</dbReference>
<keyword evidence="5" id="KW-1185">Reference proteome</keyword>
<reference evidence="4" key="1">
    <citation type="submission" date="2023-03" db="EMBL/GenBank/DDBJ databases">
        <authorList>
            <person name="Steffen K."/>
            <person name="Cardenas P."/>
        </authorList>
    </citation>
    <scope>NUCLEOTIDE SEQUENCE</scope>
</reference>
<dbReference type="InterPro" id="IPR002078">
    <property type="entry name" value="Sigma_54_int"/>
</dbReference>
<dbReference type="InterPro" id="IPR027417">
    <property type="entry name" value="P-loop_NTPase"/>
</dbReference>
<gene>
    <name evidence="4" type="ORF">GBAR_LOCUS20043</name>
</gene>
<dbReference type="CDD" id="cd00009">
    <property type="entry name" value="AAA"/>
    <property type="match status" value="1"/>
</dbReference>
<organism evidence="4 5">
    <name type="scientific">Geodia barretti</name>
    <name type="common">Barrett's horny sponge</name>
    <dbReference type="NCBI Taxonomy" id="519541"/>
    <lineage>
        <taxon>Eukaryota</taxon>
        <taxon>Metazoa</taxon>
        <taxon>Porifera</taxon>
        <taxon>Demospongiae</taxon>
        <taxon>Heteroscleromorpha</taxon>
        <taxon>Tetractinellida</taxon>
        <taxon>Astrophorina</taxon>
        <taxon>Geodiidae</taxon>
        <taxon>Geodia</taxon>
    </lineage>
</organism>
<keyword evidence="1" id="KW-0547">Nucleotide-binding</keyword>
<dbReference type="Gene3D" id="3.40.50.300">
    <property type="entry name" value="P-loop containing nucleotide triphosphate hydrolases"/>
    <property type="match status" value="1"/>
</dbReference>
<dbReference type="EMBL" id="CASHTH010002825">
    <property type="protein sequence ID" value="CAI8035741.1"/>
    <property type="molecule type" value="Genomic_DNA"/>
</dbReference>
<feature type="domain" description="Sigma-54 factor interaction" evidence="3">
    <location>
        <begin position="2"/>
        <end position="144"/>
    </location>
</feature>
<dbReference type="InterPro" id="IPR025943">
    <property type="entry name" value="Sigma_54_int_dom_ATP-bd_2"/>
</dbReference>
<evidence type="ECO:0000259" key="3">
    <source>
        <dbReference type="PROSITE" id="PS50045"/>
    </source>
</evidence>
<dbReference type="GO" id="GO:0006355">
    <property type="term" value="P:regulation of DNA-templated transcription"/>
    <property type="evidence" value="ECO:0007669"/>
    <property type="project" value="InterPro"/>
</dbReference>
<proteinExistence type="predicted"/>
<dbReference type="FunFam" id="3.40.50.300:FF:000006">
    <property type="entry name" value="DNA-binding transcriptional regulator NtrC"/>
    <property type="match status" value="1"/>
</dbReference>
<dbReference type="PROSITE" id="PS50045">
    <property type="entry name" value="SIGMA54_INTERACT_4"/>
    <property type="match status" value="1"/>
</dbReference>
<dbReference type="SMART" id="SM00382">
    <property type="entry name" value="AAA"/>
    <property type="match status" value="1"/>
</dbReference>
<dbReference type="GO" id="GO:0005524">
    <property type="term" value="F:ATP binding"/>
    <property type="evidence" value="ECO:0007669"/>
    <property type="project" value="UniProtKB-KW"/>
</dbReference>
<dbReference type="AlphaFoldDB" id="A0AA35X0T8"/>
<accession>A0AA35X0T8</accession>
<evidence type="ECO:0000313" key="5">
    <source>
        <dbReference type="Proteomes" id="UP001174909"/>
    </source>
</evidence>
<dbReference type="Proteomes" id="UP001174909">
    <property type="component" value="Unassembled WGS sequence"/>
</dbReference>
<name>A0AA35X0T8_GEOBA</name>
<evidence type="ECO:0000256" key="2">
    <source>
        <dbReference type="ARBA" id="ARBA00022840"/>
    </source>
</evidence>
<dbReference type="Pfam" id="PF00158">
    <property type="entry name" value="Sigma54_activat"/>
    <property type="match status" value="1"/>
</dbReference>
<dbReference type="InterPro" id="IPR025662">
    <property type="entry name" value="Sigma_54_int_dom_ATP-bd_1"/>
</dbReference>